<organism evidence="9 10">
    <name type="scientific">Leersia perrieri</name>
    <dbReference type="NCBI Taxonomy" id="77586"/>
    <lineage>
        <taxon>Eukaryota</taxon>
        <taxon>Viridiplantae</taxon>
        <taxon>Streptophyta</taxon>
        <taxon>Embryophyta</taxon>
        <taxon>Tracheophyta</taxon>
        <taxon>Spermatophyta</taxon>
        <taxon>Magnoliopsida</taxon>
        <taxon>Liliopsida</taxon>
        <taxon>Poales</taxon>
        <taxon>Poaceae</taxon>
        <taxon>BOP clade</taxon>
        <taxon>Oryzoideae</taxon>
        <taxon>Oryzeae</taxon>
        <taxon>Oryzinae</taxon>
        <taxon>Leersia</taxon>
    </lineage>
</organism>
<evidence type="ECO:0000256" key="5">
    <source>
        <dbReference type="ARBA" id="ARBA00023180"/>
    </source>
</evidence>
<dbReference type="InterPro" id="IPR032861">
    <property type="entry name" value="TAXi_N"/>
</dbReference>
<dbReference type="HOGENOM" id="CLU_005738_1_3_1"/>
<reference evidence="10" key="2">
    <citation type="submission" date="2013-12" db="EMBL/GenBank/DDBJ databases">
        <authorList>
            <person name="Yu Y."/>
            <person name="Lee S."/>
            <person name="de Baynast K."/>
            <person name="Wissotski M."/>
            <person name="Liu L."/>
            <person name="Talag J."/>
            <person name="Goicoechea J."/>
            <person name="Angelova A."/>
            <person name="Jetty R."/>
            <person name="Kudrna D."/>
            <person name="Golser W."/>
            <person name="Rivera L."/>
            <person name="Zhang J."/>
            <person name="Wing R."/>
        </authorList>
    </citation>
    <scope>NUCLEOTIDE SEQUENCE</scope>
</reference>
<feature type="domain" description="Peptidase A1" evidence="8">
    <location>
        <begin position="88"/>
        <end position="476"/>
    </location>
</feature>
<dbReference type="AlphaFoldDB" id="A0A0D9W7L2"/>
<dbReference type="PANTHER" id="PTHR47967">
    <property type="entry name" value="OS07G0603500 PROTEIN-RELATED"/>
    <property type="match status" value="1"/>
</dbReference>
<dbReference type="PROSITE" id="PS51767">
    <property type="entry name" value="PEPTIDASE_A1"/>
    <property type="match status" value="1"/>
</dbReference>
<dbReference type="PANTHER" id="PTHR47967:SF26">
    <property type="entry name" value="PEPTIDASE A1 DOMAIN-CONTAINING PROTEIN"/>
    <property type="match status" value="1"/>
</dbReference>
<name>A0A0D9W7L2_9ORYZ</name>
<dbReference type="CDD" id="cd05476">
    <property type="entry name" value="pepsin_A_like_plant"/>
    <property type="match status" value="1"/>
</dbReference>
<feature type="chain" id="PRO_5002348342" description="Peptidase A1 domain-containing protein" evidence="7">
    <location>
        <begin position="21"/>
        <end position="490"/>
    </location>
</feature>
<dbReference type="Pfam" id="PF14541">
    <property type="entry name" value="TAXi_C"/>
    <property type="match status" value="1"/>
</dbReference>
<comment type="similarity">
    <text evidence="1">Belongs to the peptidase A1 family.</text>
</comment>
<dbReference type="EnsemblPlants" id="LPERR04G16150.1">
    <property type="protein sequence ID" value="LPERR04G16150.1"/>
    <property type="gene ID" value="LPERR04G16150"/>
</dbReference>
<evidence type="ECO:0000313" key="10">
    <source>
        <dbReference type="Proteomes" id="UP000032180"/>
    </source>
</evidence>
<dbReference type="Gene3D" id="2.40.70.10">
    <property type="entry name" value="Acid Proteases"/>
    <property type="match status" value="2"/>
</dbReference>
<evidence type="ECO:0000256" key="4">
    <source>
        <dbReference type="ARBA" id="ARBA00022801"/>
    </source>
</evidence>
<protein>
    <recommendedName>
        <fullName evidence="8">Peptidase A1 domain-containing protein</fullName>
    </recommendedName>
</protein>
<keyword evidence="3" id="KW-0064">Aspartyl protease</keyword>
<evidence type="ECO:0000256" key="6">
    <source>
        <dbReference type="SAM" id="MobiDB-lite"/>
    </source>
</evidence>
<dbReference type="eggNOG" id="KOG1339">
    <property type="taxonomic scope" value="Eukaryota"/>
</dbReference>
<dbReference type="GO" id="GO:0006508">
    <property type="term" value="P:proteolysis"/>
    <property type="evidence" value="ECO:0007669"/>
    <property type="project" value="UniProtKB-KW"/>
</dbReference>
<keyword evidence="5" id="KW-0325">Glycoprotein</keyword>
<keyword evidence="10" id="KW-1185">Reference proteome</keyword>
<dbReference type="GO" id="GO:0004190">
    <property type="term" value="F:aspartic-type endopeptidase activity"/>
    <property type="evidence" value="ECO:0007669"/>
    <property type="project" value="UniProtKB-KW"/>
</dbReference>
<evidence type="ECO:0000259" key="8">
    <source>
        <dbReference type="PROSITE" id="PS51767"/>
    </source>
</evidence>
<dbReference type="SUPFAM" id="SSF50630">
    <property type="entry name" value="Acid proteases"/>
    <property type="match status" value="1"/>
</dbReference>
<evidence type="ECO:0000256" key="3">
    <source>
        <dbReference type="ARBA" id="ARBA00022750"/>
    </source>
</evidence>
<dbReference type="InterPro" id="IPR033121">
    <property type="entry name" value="PEPTIDASE_A1"/>
</dbReference>
<dbReference type="Gramene" id="LPERR04G16150.1">
    <property type="protein sequence ID" value="LPERR04G16150.1"/>
    <property type="gene ID" value="LPERR04G16150"/>
</dbReference>
<dbReference type="InterPro" id="IPR021109">
    <property type="entry name" value="Peptidase_aspartic_dom_sf"/>
</dbReference>
<feature type="compositionally biased region" description="Basic residues" evidence="6">
    <location>
        <begin position="57"/>
        <end position="76"/>
    </location>
</feature>
<keyword evidence="2" id="KW-0645">Protease</keyword>
<dbReference type="Proteomes" id="UP000032180">
    <property type="component" value="Chromosome 4"/>
</dbReference>
<feature type="signal peptide" evidence="7">
    <location>
        <begin position="1"/>
        <end position="20"/>
    </location>
</feature>
<reference evidence="9 10" key="1">
    <citation type="submission" date="2012-08" db="EMBL/GenBank/DDBJ databases">
        <title>Oryza genome evolution.</title>
        <authorList>
            <person name="Wing R.A."/>
        </authorList>
    </citation>
    <scope>NUCLEOTIDE SEQUENCE</scope>
</reference>
<dbReference type="GO" id="GO:0005576">
    <property type="term" value="C:extracellular region"/>
    <property type="evidence" value="ECO:0007669"/>
    <property type="project" value="TreeGrafter"/>
</dbReference>
<evidence type="ECO:0000256" key="7">
    <source>
        <dbReference type="SAM" id="SignalP"/>
    </source>
</evidence>
<feature type="region of interest" description="Disordered" evidence="6">
    <location>
        <begin position="54"/>
        <end position="76"/>
    </location>
</feature>
<dbReference type="InterPro" id="IPR034161">
    <property type="entry name" value="Pepsin-like_plant"/>
</dbReference>
<dbReference type="InterPro" id="IPR032799">
    <property type="entry name" value="TAXi_C"/>
</dbReference>
<keyword evidence="4" id="KW-0378">Hydrolase</keyword>
<dbReference type="FunFam" id="2.40.70.10:FF:000063">
    <property type="entry name" value="aspartic proteinase nepenthesin-1"/>
    <property type="match status" value="1"/>
</dbReference>
<proteinExistence type="inferred from homology"/>
<accession>A0A0D9W7L2</accession>
<dbReference type="Pfam" id="PF14543">
    <property type="entry name" value="TAXi_N"/>
    <property type="match status" value="1"/>
</dbReference>
<evidence type="ECO:0000256" key="1">
    <source>
        <dbReference type="ARBA" id="ARBA00007447"/>
    </source>
</evidence>
<reference evidence="9" key="3">
    <citation type="submission" date="2015-04" db="UniProtKB">
        <authorList>
            <consortium name="EnsemblPlants"/>
        </authorList>
    </citation>
    <scope>IDENTIFICATION</scope>
</reference>
<dbReference type="InterPro" id="IPR051708">
    <property type="entry name" value="Plant_Aspart_Prot_A1"/>
</dbReference>
<dbReference type="STRING" id="77586.A0A0D9W7L2"/>
<keyword evidence="7" id="KW-0732">Signal</keyword>
<evidence type="ECO:0000256" key="2">
    <source>
        <dbReference type="ARBA" id="ARBA00022670"/>
    </source>
</evidence>
<dbReference type="FunFam" id="2.40.70.10:FF:000055">
    <property type="entry name" value="Probable aspartyl protease At4g16563"/>
    <property type="match status" value="1"/>
</dbReference>
<sequence length="490" mass="52392">MRLLCFGSILILILIAAASSLQCHGLLLPLTNTLSSLGHTNDTSIHRLLHSSSLRSAARHRRHRGRRHGMPPPRHRQLSLPLAPGSDYTLSLLVGPPSTPSSVSLFLDTGSDLVWFPCAPFTCILCEGKATPGGNHSTPLPPPIDSRRIPCASPLCSTAHSSAPSSDLCAAARCPLDAIETDSCASHACPPLYYAYGDGSLIANLRRGRVGLAASVAVHNFTFACAHTALAEPVGVAGFGRGPLSLPAQLAPSLSGRFSYCLVAHSFRADRLIRPSPLILGRSTDDAAAAASSETTDDDFVYTPLLHNPKHPYFYSVALEAVSVGGRRIEAQPELGYVDRDGNGGMVVDSGTTFTMLPRDTFARVADEFARAMAAARFERAEDAEAQTGLAPCYRYSPSDRAVPPVALHFRGNATVALPRRNYFMGFKSEQGRGVGCLMLMNVGEDGGGPAGTLGNFQQQGFEVVYDVDAGRVGFARRRCTDLWDTFSRR</sequence>
<evidence type="ECO:0000313" key="9">
    <source>
        <dbReference type="EnsemblPlants" id="LPERR04G16150.1"/>
    </source>
</evidence>